<dbReference type="KEGG" id="mmil:sm9_0297"/>
<keyword evidence="1" id="KW-1133">Transmembrane helix</keyword>
<keyword evidence="1" id="KW-0812">Transmembrane</keyword>
<dbReference type="AlphaFoldDB" id="A0A0U2TQ39"/>
<gene>
    <name evidence="2" type="ORF">sm9_0297</name>
</gene>
<dbReference type="Proteomes" id="UP000067738">
    <property type="component" value="Chromosome"/>
</dbReference>
<evidence type="ECO:0000256" key="1">
    <source>
        <dbReference type="SAM" id="Phobius"/>
    </source>
</evidence>
<protein>
    <submittedName>
        <fullName evidence="2">Uncharacterized protein</fullName>
    </submittedName>
</protein>
<sequence length="97" mass="11099">MYLFSHYKRYGFCAVTTESTDKSNTTNTVSVTMQVLMSIFEYAISSTIEVFFLKSALFTVSLFLNIIITSLYLSCLVSIYKQRAREHLTSNISKVKL</sequence>
<accession>A0A0U2TQ39</accession>
<keyword evidence="1" id="KW-0472">Membrane</keyword>
<evidence type="ECO:0000313" key="2">
    <source>
        <dbReference type="EMBL" id="ALT68099.1"/>
    </source>
</evidence>
<name>A0A0U2TQ39_9EURY</name>
<organism evidence="2 3">
    <name type="scientific">Methanobrevibacter millerae</name>
    <dbReference type="NCBI Taxonomy" id="230361"/>
    <lineage>
        <taxon>Archaea</taxon>
        <taxon>Methanobacteriati</taxon>
        <taxon>Methanobacteriota</taxon>
        <taxon>Methanomada group</taxon>
        <taxon>Methanobacteria</taxon>
        <taxon>Methanobacteriales</taxon>
        <taxon>Methanobacteriaceae</taxon>
        <taxon>Methanobrevibacter</taxon>
    </lineage>
</organism>
<evidence type="ECO:0000313" key="3">
    <source>
        <dbReference type="Proteomes" id="UP000067738"/>
    </source>
</evidence>
<proteinExistence type="predicted"/>
<keyword evidence="3" id="KW-1185">Reference proteome</keyword>
<dbReference type="EMBL" id="CP011266">
    <property type="protein sequence ID" value="ALT68099.1"/>
    <property type="molecule type" value="Genomic_DNA"/>
</dbReference>
<feature type="transmembrane region" description="Helical" evidence="1">
    <location>
        <begin position="56"/>
        <end position="80"/>
    </location>
</feature>
<reference evidence="2 3" key="1">
    <citation type="submission" date="2015-04" db="EMBL/GenBank/DDBJ databases">
        <title>The complete genome sequence of the rumen methanogen Methanobrevibacter millerae SM9.</title>
        <authorList>
            <person name="Leahy S.C."/>
            <person name="Kelly W.J."/>
            <person name="Pacheco D.M."/>
            <person name="Li D."/>
            <person name="Altermann E."/>
            <person name="Attwood G.T."/>
        </authorList>
    </citation>
    <scope>NUCLEOTIDE SEQUENCE [LARGE SCALE GENOMIC DNA]</scope>
    <source>
        <strain evidence="2 3">SM9</strain>
    </source>
</reference>